<dbReference type="InterPro" id="IPR020059">
    <property type="entry name" value="Glu/Gln-tRNA-synth_Ib_codon-bd"/>
</dbReference>
<feature type="domain" description="Aminoacyl-transfer RNA synthetases class-II family profile" evidence="20">
    <location>
        <begin position="1217"/>
        <end position="1458"/>
    </location>
</feature>
<evidence type="ECO:0000256" key="17">
    <source>
        <dbReference type="ARBA" id="ARBA00067786"/>
    </source>
</evidence>
<dbReference type="InterPro" id="IPR036621">
    <property type="entry name" value="Anticodon-bd_dom_sf"/>
</dbReference>
<dbReference type="InterPro" id="IPR020058">
    <property type="entry name" value="Glu/Gln-tRNA-synth_Ib_cat-dom"/>
</dbReference>
<keyword evidence="8" id="KW-0862">Zinc</keyword>
<keyword evidence="11" id="KW-0648">Protein biosynthesis</keyword>
<evidence type="ECO:0000256" key="9">
    <source>
        <dbReference type="ARBA" id="ARBA00022840"/>
    </source>
</evidence>
<dbReference type="FunFam" id="3.90.800.10:FF:000001">
    <property type="entry name" value="Glutamine--tRNA ligase"/>
    <property type="match status" value="1"/>
</dbReference>
<dbReference type="Pfam" id="PF00587">
    <property type="entry name" value="tRNA-synt_2b"/>
    <property type="match status" value="1"/>
</dbReference>
<feature type="region of interest" description="Disordered" evidence="19">
    <location>
        <begin position="1129"/>
        <end position="1167"/>
    </location>
</feature>
<dbReference type="CDD" id="cd00778">
    <property type="entry name" value="ProRS_core_arch_euk"/>
    <property type="match status" value="1"/>
</dbReference>
<dbReference type="InterPro" id="IPR049437">
    <property type="entry name" value="tRNA-synt_1c_C2"/>
</dbReference>
<dbReference type="InterPro" id="IPR016061">
    <property type="entry name" value="Pro-tRNA_ligase_II_C"/>
</dbReference>
<feature type="domain" description="WHEP-TRS" evidence="21">
    <location>
        <begin position="1005"/>
        <end position="1061"/>
    </location>
</feature>
<feature type="compositionally biased region" description="Low complexity" evidence="19">
    <location>
        <begin position="823"/>
        <end position="835"/>
    </location>
</feature>
<dbReference type="Pfam" id="PF00458">
    <property type="entry name" value="WHEP-TRS"/>
    <property type="match status" value="4"/>
</dbReference>
<dbReference type="Pfam" id="PF03129">
    <property type="entry name" value="HGTP_anticodon"/>
    <property type="match status" value="1"/>
</dbReference>
<keyword evidence="12" id="KW-0030">Aminoacyl-tRNA synthetase</keyword>
<dbReference type="InterPro" id="IPR006195">
    <property type="entry name" value="aa-tRNA-synth_II"/>
</dbReference>
<dbReference type="PANTHER" id="PTHR43382">
    <property type="entry name" value="PROLYL-TRNA SYNTHETASE"/>
    <property type="match status" value="1"/>
</dbReference>
<dbReference type="Gene3D" id="1.20.1050.130">
    <property type="match status" value="1"/>
</dbReference>
<dbReference type="InterPro" id="IPR036282">
    <property type="entry name" value="Glutathione-S-Trfase_C_sf"/>
</dbReference>
<dbReference type="EC" id="6.1.1.17" evidence="3"/>
<dbReference type="GO" id="GO:0005524">
    <property type="term" value="F:ATP binding"/>
    <property type="evidence" value="ECO:0007669"/>
    <property type="project" value="UniProtKB-KW"/>
</dbReference>
<comment type="catalytic activity">
    <reaction evidence="14">
        <text>tRNA(Glu) + L-glutamate + ATP = L-glutamyl-tRNA(Glu) + AMP + diphosphate</text>
        <dbReference type="Rhea" id="RHEA:23540"/>
        <dbReference type="Rhea" id="RHEA-COMP:9663"/>
        <dbReference type="Rhea" id="RHEA-COMP:9680"/>
        <dbReference type="ChEBI" id="CHEBI:29985"/>
        <dbReference type="ChEBI" id="CHEBI:30616"/>
        <dbReference type="ChEBI" id="CHEBI:33019"/>
        <dbReference type="ChEBI" id="CHEBI:78442"/>
        <dbReference type="ChEBI" id="CHEBI:78520"/>
        <dbReference type="ChEBI" id="CHEBI:456215"/>
        <dbReference type="EC" id="6.1.1.17"/>
    </reaction>
    <physiologicalReaction direction="left-to-right" evidence="14">
        <dbReference type="Rhea" id="RHEA:23541"/>
    </physiologicalReaction>
</comment>
<evidence type="ECO:0000256" key="16">
    <source>
        <dbReference type="ARBA" id="ARBA00061295"/>
    </source>
</evidence>
<dbReference type="GO" id="GO:0006433">
    <property type="term" value="P:prolyl-tRNA aminoacylation"/>
    <property type="evidence" value="ECO:0007669"/>
    <property type="project" value="UniProtKB-ARBA"/>
</dbReference>
<dbReference type="Pfam" id="PF09180">
    <property type="entry name" value="ProRS-C_1"/>
    <property type="match status" value="1"/>
</dbReference>
<keyword evidence="10" id="KW-0694">RNA-binding</keyword>
<feature type="compositionally biased region" description="Basic and acidic residues" evidence="19">
    <location>
        <begin position="959"/>
        <end position="969"/>
    </location>
</feature>
<accession>A0ABD3WLF8</accession>
<feature type="compositionally biased region" description="Polar residues" evidence="19">
    <location>
        <begin position="808"/>
        <end position="822"/>
    </location>
</feature>
<dbReference type="SUPFAM" id="SSF47060">
    <property type="entry name" value="S15/NS1 RNA-binding domain"/>
    <property type="match status" value="4"/>
</dbReference>
<sequence length="1676" mass="188105">MALEVTISKEKPSLASLLMIKTLRQRNWDVPWLFGQNNSLQVSGDCKFTTGSSICRYLGRLYPSSALLGKTLQEKTEVDHWLNFAYGQLSCASDFSAAIQYLNNTVGPVTYLVGHALSLADFAVWEALYGSSQWQGLLTQDNSLLNAKRYYKFLSTLEPFVAVQKLVPAVKPVQPQLKGETSIKKDEGKFVELPGAEIGKVVVRFPPEASGYLHIGHAKAALLNAYYRDAFKGKLIMRFDDTNPAKEDAHFEKVILEDIAMLGITYDLFTHTSDHFDLLIDMCEKLIRSGKAYVDNTDLDIMRKEREERKDSINRDNSVEKNLAMWEEMKKGSKDGVKCAVRLKIDMKSDNGCMRDPTIYRCKNEPHVRTGYKYKVYPTYDFACPIVDSVEGVTHALRTTEYHDRDDQYFWILDALGLRKPHIYEYSRLNLQNTVLSKRRLTWFVDEGFVDGWDDPRFPTVRGILRRGLTVEGLKQFIVAQGSSKSVVVMEWDKIWAVNKKVIDPVVPRYTALQKADIVPVHVKGATDSHQQVPKHPKNEDIGMKTIWMSDLVYIDGADANVLSENEIVTLINWGNVRILKITKDECKVLSIDAELNLENTDYKKTQKITWLGQTKSTEGSFTPTICVQLDHIITKPVLGKDEDFKIYINRESKKEVEMLGDPHLKTVKQGEVIQLQRRGYYICDHPYEPVSRYTGRASPCVLINIPDGHQKEMPTSGSKHKQEGSTKGKPQSGKGKAAEKCQQQEAVATHSSATATNMPLDLDTRIQEQGNKIRDLKASKAPKDQIDPAVKLLLQLKAEYKTVTGTEWKPSSQTGATNSQVTATDTTTKATNSKAKVEMQEDRAQQPKSSAASKSGKGKAGEKCPQQEAVATHSSVTATHIPLELDAKIQEQGNKIRDLKASKAPKDQIDPAVKLLLQLKAEYKTVTGTEWKPSSQTGTTNSQVTATDTTTKATNSKAKVEMQEDRAQQPKSSAASKSGKGKAGEKCPQQEAVATHSSVTATHIPLELDAKIQEQGNKIRDLKASKAPKDQIDPAVKLLLQLKAEYKTVTGTEWKPSSQTGATNSQVTATSSNSMADTTTKATDLKAKIDAQGDRVRQLKSSASSKEEIDKAVKELLSLKAQYKELTGDDLTGGEKKDKKSNKDKKPSAEPNKKEQKEEVNDNDASGRDIKKITRLGLESRKEENLSDWYSQVITKSELIEYYDVSGCYILRPWAYAIWEAVKDFFDREIKKLGVENAYFPMFVSHSALEKEKTHIADFAPEVAWVTRSGKTDLAEPIAIRPTSETVMYPSYAKWIKSHRDLPLKLNQWCNVVRWEFKHPQPFLRTREFLWQEGHTAFADKEEAIKEVYIILELYAAVYEQLLAIPVVRGKKTEKEKFAGGDFTTTIEVYISASGRAIQGATSHHLGQNFSKMFEIVYEDPETQMKQYVYQNSWGITTRTIGVMCMVHGDNKGLVLPPKVASVQVIIVPCGITSGLGEANEKNLMSACDKLRDTLLNHGIRAKADLRDNYSPGWKFNHWELKGVPIRIELGPRDLKQNQVVAVRRDTGEKLTLKNDNIAKQLSDLLDDIHACLYNKAKKELDEHMCVCETWEDLCNSLDKKKIIMAPFCGDIPCEERIKKDSARDVVVEEGAPAMGAKGLCIPFQQPRELKADSKCIHPDCNKKPQFYTLFGRSY</sequence>
<feature type="compositionally biased region" description="Low complexity" evidence="19">
    <location>
        <begin position="946"/>
        <end position="958"/>
    </location>
</feature>
<evidence type="ECO:0000313" key="22">
    <source>
        <dbReference type="EMBL" id="KAL3874336.1"/>
    </source>
</evidence>
<evidence type="ECO:0000256" key="5">
    <source>
        <dbReference type="ARBA" id="ARBA00022598"/>
    </source>
</evidence>
<keyword evidence="5" id="KW-0436">Ligase</keyword>
<dbReference type="InterPro" id="IPR004526">
    <property type="entry name" value="Glu-tRNA-synth_arc/euk"/>
</dbReference>
<evidence type="ECO:0000256" key="18">
    <source>
        <dbReference type="ARBA" id="ARBA00076053"/>
    </source>
</evidence>
<dbReference type="Gene3D" id="3.40.50.800">
    <property type="entry name" value="Anticodon-binding domain"/>
    <property type="match status" value="1"/>
</dbReference>
<evidence type="ECO:0000256" key="12">
    <source>
        <dbReference type="ARBA" id="ARBA00023146"/>
    </source>
</evidence>
<dbReference type="Gene3D" id="3.30.110.30">
    <property type="entry name" value="C-terminal domain of ProRS"/>
    <property type="match status" value="1"/>
</dbReference>
<feature type="domain" description="WHEP-TRS" evidence="21">
    <location>
        <begin position="1082"/>
        <end position="1138"/>
    </location>
</feature>
<evidence type="ECO:0000256" key="6">
    <source>
        <dbReference type="ARBA" id="ARBA00022723"/>
    </source>
</evidence>
<dbReference type="InterPro" id="IPR001412">
    <property type="entry name" value="aa-tRNA-synth_I_CS"/>
</dbReference>
<proteinExistence type="inferred from homology"/>
<dbReference type="Pfam" id="PF03950">
    <property type="entry name" value="tRNA-synt_1c_C"/>
    <property type="match status" value="1"/>
</dbReference>
<feature type="compositionally biased region" description="Basic and acidic residues" evidence="19">
    <location>
        <begin position="1145"/>
        <end position="1167"/>
    </location>
</feature>
<dbReference type="SUPFAM" id="SSF55681">
    <property type="entry name" value="Class II aaRS and biotin synthetases"/>
    <property type="match status" value="1"/>
</dbReference>
<dbReference type="InterPro" id="IPR002314">
    <property type="entry name" value="aa-tRNA-synt_IIb"/>
</dbReference>
<evidence type="ECO:0000256" key="10">
    <source>
        <dbReference type="ARBA" id="ARBA00022884"/>
    </source>
</evidence>
<dbReference type="PROSITE" id="PS00762">
    <property type="entry name" value="WHEP_TRS_1"/>
    <property type="match status" value="3"/>
</dbReference>
<dbReference type="CDD" id="cd10309">
    <property type="entry name" value="GST_C_GluProRS_N"/>
    <property type="match status" value="1"/>
</dbReference>
<evidence type="ECO:0000256" key="13">
    <source>
        <dbReference type="ARBA" id="ARBA00023268"/>
    </source>
</evidence>
<dbReference type="PANTHER" id="PTHR43382:SF2">
    <property type="entry name" value="BIFUNCTIONAL GLUTAMATE_PROLINE--TRNA LIGASE"/>
    <property type="match status" value="1"/>
</dbReference>
<dbReference type="InterPro" id="IPR004154">
    <property type="entry name" value="Anticodon-bd"/>
</dbReference>
<keyword evidence="4" id="KW-0597">Phosphoprotein</keyword>
<evidence type="ECO:0000256" key="2">
    <source>
        <dbReference type="ARBA" id="ARBA00012831"/>
    </source>
</evidence>
<feature type="compositionally biased region" description="Basic and acidic residues" evidence="19">
    <location>
        <begin position="836"/>
        <end position="846"/>
    </location>
</feature>
<evidence type="ECO:0000256" key="7">
    <source>
        <dbReference type="ARBA" id="ARBA00022741"/>
    </source>
</evidence>
<dbReference type="InterPro" id="IPR020061">
    <property type="entry name" value="Glu_tRNA_lig_a-bdl"/>
</dbReference>
<dbReference type="Gene3D" id="1.10.287.10">
    <property type="entry name" value="S15/NS1, RNA-binding"/>
    <property type="match status" value="4"/>
</dbReference>
<evidence type="ECO:0000256" key="1">
    <source>
        <dbReference type="ARBA" id="ARBA00009968"/>
    </source>
</evidence>
<comment type="similarity">
    <text evidence="1">In the C-terminal section; belongs to the class-II aminoacyl-tRNA synthetase family.</text>
</comment>
<dbReference type="SUPFAM" id="SSF52954">
    <property type="entry name" value="Class II aaRS ABD-related"/>
    <property type="match status" value="1"/>
</dbReference>
<dbReference type="InterPro" id="IPR011035">
    <property type="entry name" value="Ribosomal_bL25/Gln-tRNA_synth"/>
</dbReference>
<evidence type="ECO:0000259" key="21">
    <source>
        <dbReference type="PROSITE" id="PS51185"/>
    </source>
</evidence>
<dbReference type="InterPro" id="IPR017449">
    <property type="entry name" value="Pro-tRNA_synth_II"/>
</dbReference>
<dbReference type="FunFam" id="1.10.1160.10:FF:000001">
    <property type="entry name" value="Glutamine--tRNA ligase"/>
    <property type="match status" value="1"/>
</dbReference>
<dbReference type="InterPro" id="IPR045864">
    <property type="entry name" value="aa-tRNA-synth_II/BPL/LPL"/>
</dbReference>
<evidence type="ECO:0000256" key="15">
    <source>
        <dbReference type="ARBA" id="ARBA00050792"/>
    </source>
</evidence>
<evidence type="ECO:0000256" key="8">
    <source>
        <dbReference type="ARBA" id="ARBA00022833"/>
    </source>
</evidence>
<dbReference type="GO" id="GO:0046872">
    <property type="term" value="F:metal ion binding"/>
    <property type="evidence" value="ECO:0007669"/>
    <property type="project" value="UniProtKB-KW"/>
</dbReference>
<evidence type="ECO:0000256" key="19">
    <source>
        <dbReference type="SAM" id="MobiDB-lite"/>
    </source>
</evidence>
<gene>
    <name evidence="22" type="ORF">ACJMK2_037366</name>
</gene>
<dbReference type="InterPro" id="IPR014729">
    <property type="entry name" value="Rossmann-like_a/b/a_fold"/>
</dbReference>
<dbReference type="GO" id="GO:0004818">
    <property type="term" value="F:glutamate-tRNA ligase activity"/>
    <property type="evidence" value="ECO:0007669"/>
    <property type="project" value="UniProtKB-EC"/>
</dbReference>
<name>A0ABD3WLF8_SINWO</name>
<keyword evidence="13" id="KW-0511">Multifunctional enzyme</keyword>
<dbReference type="InterPro" id="IPR020056">
    <property type="entry name" value="Rbsml_bL25/Gln-tRNA_synth_N"/>
</dbReference>
<dbReference type="SMART" id="SM00946">
    <property type="entry name" value="ProRS-C_1"/>
    <property type="match status" value="1"/>
</dbReference>
<dbReference type="GO" id="GO:0003723">
    <property type="term" value="F:RNA binding"/>
    <property type="evidence" value="ECO:0007669"/>
    <property type="project" value="UniProtKB-KW"/>
</dbReference>
<dbReference type="CDD" id="cd00862">
    <property type="entry name" value="ProRS_anticodon_zinc"/>
    <property type="match status" value="1"/>
</dbReference>
<dbReference type="EC" id="6.1.1.15" evidence="2"/>
<dbReference type="HAMAP" id="MF_02076">
    <property type="entry name" value="Glu_tRNA_synth_type2"/>
    <property type="match status" value="1"/>
</dbReference>
<evidence type="ECO:0000256" key="3">
    <source>
        <dbReference type="ARBA" id="ARBA00012835"/>
    </source>
</evidence>
<dbReference type="Proteomes" id="UP001634394">
    <property type="component" value="Unassembled WGS sequence"/>
</dbReference>
<evidence type="ECO:0000256" key="14">
    <source>
        <dbReference type="ARBA" id="ARBA00047366"/>
    </source>
</evidence>
<evidence type="ECO:0000256" key="4">
    <source>
        <dbReference type="ARBA" id="ARBA00022553"/>
    </source>
</evidence>
<evidence type="ECO:0000313" key="23">
    <source>
        <dbReference type="Proteomes" id="UP001634394"/>
    </source>
</evidence>
<dbReference type="Pfam" id="PF00749">
    <property type="entry name" value="tRNA-synt_1c"/>
    <property type="match status" value="1"/>
</dbReference>
<keyword evidence="6" id="KW-0479">Metal-binding</keyword>
<dbReference type="PRINTS" id="PR00987">
    <property type="entry name" value="TRNASYNTHGLU"/>
</dbReference>
<dbReference type="Pfam" id="PF20974">
    <property type="entry name" value="tRNA-synt_1c_C2"/>
    <property type="match status" value="1"/>
</dbReference>
<dbReference type="SUPFAM" id="SSF50715">
    <property type="entry name" value="Ribosomal protein L25-like"/>
    <property type="match status" value="1"/>
</dbReference>
<dbReference type="PROSITE" id="PS50862">
    <property type="entry name" value="AA_TRNA_LIGASE_II"/>
    <property type="match status" value="1"/>
</dbReference>
<evidence type="ECO:0000259" key="20">
    <source>
        <dbReference type="PROSITE" id="PS50862"/>
    </source>
</evidence>
<comment type="similarity">
    <text evidence="16">In the N-terminal section; belongs to the class-I aminoacyl-tRNA synthetase family. Glutamate--tRNA ligase type 2 subfamily.</text>
</comment>
<dbReference type="PROSITE" id="PS51185">
    <property type="entry name" value="WHEP_TRS_2"/>
    <property type="match status" value="4"/>
</dbReference>
<dbReference type="FunFam" id="1.10.287.10:FF:000006">
    <property type="entry name" value="Bifunctional glutamate/proline--tRNA ligase"/>
    <property type="match status" value="3"/>
</dbReference>
<dbReference type="Gene3D" id="3.40.50.620">
    <property type="entry name" value="HUPs"/>
    <property type="match status" value="1"/>
</dbReference>
<dbReference type="NCBIfam" id="TIGR00408">
    <property type="entry name" value="proS_fam_I"/>
    <property type="match status" value="1"/>
</dbReference>
<dbReference type="SMART" id="SM00991">
    <property type="entry name" value="WHEP-TRS"/>
    <property type="match status" value="4"/>
</dbReference>
<dbReference type="Gene3D" id="2.40.240.10">
    <property type="entry name" value="Ribosomal Protein L25, Chain P"/>
    <property type="match status" value="2"/>
</dbReference>
<dbReference type="EMBL" id="JBJQND010000006">
    <property type="protein sequence ID" value="KAL3874336.1"/>
    <property type="molecule type" value="Genomic_DNA"/>
</dbReference>
<dbReference type="FunFam" id="3.30.930.10:FF:000007">
    <property type="entry name" value="Bifunctional glutamate/proline--tRNA ligase"/>
    <property type="match status" value="1"/>
</dbReference>
<dbReference type="SUPFAM" id="SSF64586">
    <property type="entry name" value="C-terminal domain of ProRS"/>
    <property type="match status" value="1"/>
</dbReference>
<dbReference type="InterPro" id="IPR000924">
    <property type="entry name" value="Glu/Gln-tRNA-synth"/>
</dbReference>
<feature type="compositionally biased region" description="Polar residues" evidence="19">
    <location>
        <begin position="1054"/>
        <end position="1076"/>
    </location>
</feature>
<dbReference type="NCBIfam" id="TIGR00463">
    <property type="entry name" value="gltX_arch"/>
    <property type="match status" value="1"/>
</dbReference>
<dbReference type="InterPro" id="IPR009068">
    <property type="entry name" value="uS15_NS1_RNA-bd_sf"/>
</dbReference>
<dbReference type="Gene3D" id="3.90.800.10">
    <property type="entry name" value="Glutamyl-tRNA Synthetase, Domain 3"/>
    <property type="match status" value="1"/>
</dbReference>
<dbReference type="Gene3D" id="3.30.930.10">
    <property type="entry name" value="Bira Bifunctional Protein, Domain 2"/>
    <property type="match status" value="1"/>
</dbReference>
<keyword evidence="23" id="KW-1185">Reference proteome</keyword>
<feature type="domain" description="WHEP-TRS" evidence="21">
    <location>
        <begin position="759"/>
        <end position="815"/>
    </location>
</feature>
<feature type="compositionally biased region" description="Basic and acidic residues" evidence="19">
    <location>
        <begin position="1129"/>
        <end position="1139"/>
    </location>
</feature>
<dbReference type="GO" id="GO:0004827">
    <property type="term" value="F:proline-tRNA ligase activity"/>
    <property type="evidence" value="ECO:0007669"/>
    <property type="project" value="UniProtKB-EC"/>
</dbReference>
<feature type="compositionally biased region" description="Polar residues" evidence="19">
    <location>
        <begin position="742"/>
        <end position="758"/>
    </location>
</feature>
<dbReference type="GO" id="GO:0017101">
    <property type="term" value="C:aminoacyl-tRNA synthetase multienzyme complex"/>
    <property type="evidence" value="ECO:0007669"/>
    <property type="project" value="UniProtKB-ARBA"/>
</dbReference>
<feature type="region of interest" description="Disordered" evidence="19">
    <location>
        <begin position="931"/>
        <end position="999"/>
    </location>
</feature>
<evidence type="ECO:0000256" key="11">
    <source>
        <dbReference type="ARBA" id="ARBA00022917"/>
    </source>
</evidence>
<dbReference type="CDD" id="cd00807">
    <property type="entry name" value="GlnRS_core"/>
    <property type="match status" value="1"/>
</dbReference>
<dbReference type="HAMAP" id="MF_01571">
    <property type="entry name" value="Pro_tRNA_synth_type3"/>
    <property type="match status" value="1"/>
</dbReference>
<dbReference type="SUPFAM" id="SSF47616">
    <property type="entry name" value="GST C-terminal domain-like"/>
    <property type="match status" value="1"/>
</dbReference>
<reference evidence="22 23" key="1">
    <citation type="submission" date="2024-11" db="EMBL/GenBank/DDBJ databases">
        <title>Chromosome-level genome assembly of the freshwater bivalve Anodonta woodiana.</title>
        <authorList>
            <person name="Chen X."/>
        </authorList>
    </citation>
    <scope>NUCLEOTIDE SEQUENCE [LARGE SCALE GENOMIC DNA]</scope>
    <source>
        <strain evidence="22">MN2024</strain>
        <tissue evidence="22">Gills</tissue>
    </source>
</reference>
<feature type="domain" description="WHEP-TRS" evidence="21">
    <location>
        <begin position="882"/>
        <end position="938"/>
    </location>
</feature>
<keyword evidence="9" id="KW-0067">ATP-binding</keyword>
<dbReference type="FunFam" id="3.40.50.620:FF:000070">
    <property type="entry name" value="Bifunctional glutamate/proline--tRNA ligase"/>
    <property type="match status" value="1"/>
</dbReference>
<dbReference type="FunFam" id="3.30.110.30:FF:000001">
    <property type="entry name" value="Bifunctional glutamate/proline--tRNA ligase"/>
    <property type="match status" value="1"/>
</dbReference>
<feature type="region of interest" description="Disordered" evidence="19">
    <location>
        <begin position="707"/>
        <end position="761"/>
    </location>
</feature>
<dbReference type="Gene3D" id="1.10.1160.10">
    <property type="entry name" value="Glutamyl-trna Synthetase, Domain 2"/>
    <property type="match status" value="1"/>
</dbReference>
<keyword evidence="7" id="KW-0547">Nucleotide-binding</keyword>
<feature type="region of interest" description="Disordered" evidence="19">
    <location>
        <begin position="1054"/>
        <end position="1080"/>
    </location>
</feature>
<feature type="region of interest" description="Disordered" evidence="19">
    <location>
        <begin position="808"/>
        <end position="876"/>
    </location>
</feature>
<dbReference type="CDD" id="cd00936">
    <property type="entry name" value="WEPRS_RNA"/>
    <property type="match status" value="4"/>
</dbReference>
<dbReference type="PROSITE" id="PS00178">
    <property type="entry name" value="AA_TRNA_LIGASE_I"/>
    <property type="match status" value="1"/>
</dbReference>
<dbReference type="InterPro" id="IPR000738">
    <property type="entry name" value="WHEP-TRS_dom"/>
</dbReference>
<dbReference type="InterPro" id="IPR004499">
    <property type="entry name" value="Pro-tRNA-ligase_IIa_arc-type"/>
</dbReference>
<organism evidence="22 23">
    <name type="scientific">Sinanodonta woodiana</name>
    <name type="common">Chinese pond mussel</name>
    <name type="synonym">Anodonta woodiana</name>
    <dbReference type="NCBI Taxonomy" id="1069815"/>
    <lineage>
        <taxon>Eukaryota</taxon>
        <taxon>Metazoa</taxon>
        <taxon>Spiralia</taxon>
        <taxon>Lophotrochozoa</taxon>
        <taxon>Mollusca</taxon>
        <taxon>Bivalvia</taxon>
        <taxon>Autobranchia</taxon>
        <taxon>Heteroconchia</taxon>
        <taxon>Palaeoheterodonta</taxon>
        <taxon>Unionida</taxon>
        <taxon>Unionoidea</taxon>
        <taxon>Unionidae</taxon>
        <taxon>Unioninae</taxon>
        <taxon>Sinanodonta</taxon>
    </lineage>
</organism>
<feature type="compositionally biased region" description="Polar residues" evidence="19">
    <location>
        <begin position="931"/>
        <end position="945"/>
    </location>
</feature>
<comment type="caution">
    <text evidence="22">The sequence shown here is derived from an EMBL/GenBank/DDBJ whole genome shotgun (WGS) entry which is preliminary data.</text>
</comment>
<comment type="catalytic activity">
    <reaction evidence="15">
        <text>tRNA(Pro) + L-proline + ATP = L-prolyl-tRNA(Pro) + AMP + diphosphate</text>
        <dbReference type="Rhea" id="RHEA:14305"/>
        <dbReference type="Rhea" id="RHEA-COMP:9700"/>
        <dbReference type="Rhea" id="RHEA-COMP:9702"/>
        <dbReference type="ChEBI" id="CHEBI:30616"/>
        <dbReference type="ChEBI" id="CHEBI:33019"/>
        <dbReference type="ChEBI" id="CHEBI:60039"/>
        <dbReference type="ChEBI" id="CHEBI:78442"/>
        <dbReference type="ChEBI" id="CHEBI:78532"/>
        <dbReference type="ChEBI" id="CHEBI:456215"/>
        <dbReference type="EC" id="6.1.1.15"/>
    </reaction>
    <physiologicalReaction direction="left-to-right" evidence="15">
        <dbReference type="Rhea" id="RHEA:14306"/>
    </physiologicalReaction>
</comment>
<dbReference type="FunFam" id="3.40.50.800:FF:000005">
    <property type="entry name" value="bifunctional glutamate/proline--tRNA ligase"/>
    <property type="match status" value="1"/>
</dbReference>
<dbReference type="SUPFAM" id="SSF52374">
    <property type="entry name" value="Nucleotidylyl transferase"/>
    <property type="match status" value="1"/>
</dbReference>
<protein>
    <recommendedName>
        <fullName evidence="17">Bifunctional glutamate/proline--tRNA ligase</fullName>
        <ecNumber evidence="2">6.1.1.15</ecNumber>
        <ecNumber evidence="3">6.1.1.17</ecNumber>
    </recommendedName>
    <alternativeName>
        <fullName evidence="18">Bifunctional aminoacyl-tRNA synthetase</fullName>
    </alternativeName>
</protein>
<dbReference type="InterPro" id="IPR033721">
    <property type="entry name" value="ProRS_core_arch_euk"/>
</dbReference>